<keyword evidence="3 7" id="KW-0812">Transmembrane</keyword>
<evidence type="ECO:0000259" key="9">
    <source>
        <dbReference type="Pfam" id="PF12704"/>
    </source>
</evidence>
<feature type="transmembrane region" description="Helical" evidence="7">
    <location>
        <begin position="499"/>
        <end position="519"/>
    </location>
</feature>
<organism evidence="10 11">
    <name type="scientific">Streptomyces litchfieldiae</name>
    <dbReference type="NCBI Taxonomy" id="3075543"/>
    <lineage>
        <taxon>Bacteria</taxon>
        <taxon>Bacillati</taxon>
        <taxon>Actinomycetota</taxon>
        <taxon>Actinomycetes</taxon>
        <taxon>Kitasatosporales</taxon>
        <taxon>Streptomycetaceae</taxon>
        <taxon>Streptomyces</taxon>
    </lineage>
</organism>
<comment type="similarity">
    <text evidence="6">Belongs to the ABC-4 integral membrane protein family.</text>
</comment>
<feature type="transmembrane region" description="Helical" evidence="7">
    <location>
        <begin position="272"/>
        <end position="298"/>
    </location>
</feature>
<evidence type="ECO:0000256" key="5">
    <source>
        <dbReference type="ARBA" id="ARBA00023136"/>
    </source>
</evidence>
<feature type="non-terminal residue" evidence="10">
    <location>
        <position position="607"/>
    </location>
</feature>
<feature type="transmembrane region" description="Helical" evidence="7">
    <location>
        <begin position="322"/>
        <end position="355"/>
    </location>
</feature>
<gene>
    <name evidence="10" type="ORF">RM590_30890</name>
</gene>
<evidence type="ECO:0000259" key="8">
    <source>
        <dbReference type="Pfam" id="PF02687"/>
    </source>
</evidence>
<evidence type="ECO:0000313" key="11">
    <source>
        <dbReference type="Proteomes" id="UP001183246"/>
    </source>
</evidence>
<keyword evidence="5 7" id="KW-0472">Membrane</keyword>
<protein>
    <submittedName>
        <fullName evidence="10">FtsX-like permease family protein</fullName>
    </submittedName>
</protein>
<dbReference type="InterPro" id="IPR003838">
    <property type="entry name" value="ABC3_permease_C"/>
</dbReference>
<evidence type="ECO:0000256" key="1">
    <source>
        <dbReference type="ARBA" id="ARBA00004651"/>
    </source>
</evidence>
<dbReference type="PANTHER" id="PTHR30572">
    <property type="entry name" value="MEMBRANE COMPONENT OF TRANSPORTER-RELATED"/>
    <property type="match status" value="1"/>
</dbReference>
<accession>A0ABU2MZ85</accession>
<evidence type="ECO:0000256" key="7">
    <source>
        <dbReference type="SAM" id="Phobius"/>
    </source>
</evidence>
<sequence>MTVVKTSLRNFFAHKGRMILSGLAVVLSVAFVCGTLVFTATMNTTFDKLFADTASNVMIAPAEEEEESTFDEGPANGVPETVPASLVDEVAAVDGVERATGTIAATSAVAVDSDNENIGPTTGAPTVVANWSDIELRSMKIIEGEAPAGPGQVMIDSDTADEKDLAIGDELRLVTVFGDFPVTIGGIAEFQVTNPGAAVIYTDLPTAQEYLLGGENAFTQVYVDSTGAVTDEALKDAVAAVIGADTYKLQTAAEYIEENRDEIGQVLSVLEYVLLGFAGIALLVGIFLIVNTFSMLVAQRTREIGLMRAIGSSRRQVNRSVLIEALLLGFLGSAIGFGVGIGLAVGLMALMGAFGMNLSTEDLTIDWTVPVIGIVLGVIVTLLAAYIPARRAGKISPMAALRDAGTPGDVRAGRIRATIGAVLTLAGLGALAATGSAEDAAGGSGFLALGILFSLTGLILVGPALVGLVVRALSAILLRGFGSVGRLAERNALRNPRRTGATASALMIGLALVAGLSVVGSSMVASATDEIDSSLGADYIIQTSNFMPILPEAAEAARAVSELDHVTDVRDVETETTMPGGESVDVTLSVTQASYEQDFTSDVLEGD</sequence>
<dbReference type="InterPro" id="IPR050250">
    <property type="entry name" value="Macrolide_Exporter_MacB"/>
</dbReference>
<feature type="transmembrane region" description="Helical" evidence="7">
    <location>
        <begin position="367"/>
        <end position="389"/>
    </location>
</feature>
<dbReference type="PANTHER" id="PTHR30572:SF4">
    <property type="entry name" value="ABC TRANSPORTER PERMEASE YTRF"/>
    <property type="match status" value="1"/>
</dbReference>
<dbReference type="Pfam" id="PF12704">
    <property type="entry name" value="MacB_PCD"/>
    <property type="match status" value="1"/>
</dbReference>
<dbReference type="InterPro" id="IPR025857">
    <property type="entry name" value="MacB_PCD"/>
</dbReference>
<feature type="transmembrane region" description="Helical" evidence="7">
    <location>
        <begin position="415"/>
        <end position="433"/>
    </location>
</feature>
<feature type="transmembrane region" description="Helical" evidence="7">
    <location>
        <begin position="445"/>
        <end position="478"/>
    </location>
</feature>
<keyword evidence="11" id="KW-1185">Reference proteome</keyword>
<feature type="domain" description="ABC3 transporter permease C-terminal" evidence="8">
    <location>
        <begin position="277"/>
        <end position="397"/>
    </location>
</feature>
<keyword evidence="2" id="KW-1003">Cell membrane</keyword>
<evidence type="ECO:0000256" key="6">
    <source>
        <dbReference type="ARBA" id="ARBA00038076"/>
    </source>
</evidence>
<name>A0ABU2MZ85_9ACTN</name>
<dbReference type="Proteomes" id="UP001183246">
    <property type="component" value="Unassembled WGS sequence"/>
</dbReference>
<feature type="domain" description="MacB-like periplasmic core" evidence="9">
    <location>
        <begin position="20"/>
        <end position="240"/>
    </location>
</feature>
<dbReference type="RefSeq" id="WP_311708083.1">
    <property type="nucleotide sequence ID" value="NZ_JAVREL010000026.1"/>
</dbReference>
<comment type="subcellular location">
    <subcellularLocation>
        <location evidence="1">Cell membrane</location>
        <topology evidence="1">Multi-pass membrane protein</topology>
    </subcellularLocation>
</comment>
<keyword evidence="4 7" id="KW-1133">Transmembrane helix</keyword>
<reference evidence="11" key="1">
    <citation type="submission" date="2023-07" db="EMBL/GenBank/DDBJ databases">
        <title>30 novel species of actinomycetes from the DSMZ collection.</title>
        <authorList>
            <person name="Nouioui I."/>
        </authorList>
    </citation>
    <scope>NUCLEOTIDE SEQUENCE [LARGE SCALE GENOMIC DNA]</scope>
    <source>
        <strain evidence="11">DSM 44938</strain>
    </source>
</reference>
<evidence type="ECO:0000256" key="4">
    <source>
        <dbReference type="ARBA" id="ARBA00022989"/>
    </source>
</evidence>
<dbReference type="Pfam" id="PF02687">
    <property type="entry name" value="FtsX"/>
    <property type="match status" value="1"/>
</dbReference>
<proteinExistence type="inferred from homology"/>
<comment type="caution">
    <text evidence="10">The sequence shown here is derived from an EMBL/GenBank/DDBJ whole genome shotgun (WGS) entry which is preliminary data.</text>
</comment>
<evidence type="ECO:0000256" key="2">
    <source>
        <dbReference type="ARBA" id="ARBA00022475"/>
    </source>
</evidence>
<evidence type="ECO:0000256" key="3">
    <source>
        <dbReference type="ARBA" id="ARBA00022692"/>
    </source>
</evidence>
<evidence type="ECO:0000313" key="10">
    <source>
        <dbReference type="EMBL" id="MDT0346956.1"/>
    </source>
</evidence>
<dbReference type="EMBL" id="JAVREL010000026">
    <property type="protein sequence ID" value="MDT0346956.1"/>
    <property type="molecule type" value="Genomic_DNA"/>
</dbReference>